<dbReference type="GO" id="GO:0070273">
    <property type="term" value="F:phosphatidylinositol-4-phosphate binding"/>
    <property type="evidence" value="ECO:0007669"/>
    <property type="project" value="InterPro"/>
</dbReference>
<dbReference type="GO" id="GO:0012505">
    <property type="term" value="C:endomembrane system"/>
    <property type="evidence" value="ECO:0007669"/>
    <property type="project" value="UniProtKB-ARBA"/>
</dbReference>
<evidence type="ECO:0000256" key="2">
    <source>
        <dbReference type="ARBA" id="ARBA00023034"/>
    </source>
</evidence>
<evidence type="ECO:0000313" key="5">
    <source>
        <dbReference type="EMBL" id="KOY53114.1"/>
    </source>
</evidence>
<comment type="subcellular location">
    <subcellularLocation>
        <location evidence="1">Golgi apparatus membrane</location>
        <topology evidence="1">Peripheral membrane protein</topology>
        <orientation evidence="1">Cytoplasmic side</orientation>
    </subcellularLocation>
</comment>
<evidence type="ECO:0000313" key="8">
    <source>
        <dbReference type="Proteomes" id="UP000183071"/>
    </source>
</evidence>
<dbReference type="InterPro" id="IPR038261">
    <property type="entry name" value="GPP34-like_sf"/>
</dbReference>
<dbReference type="GO" id="GO:0005737">
    <property type="term" value="C:cytoplasm"/>
    <property type="evidence" value="ECO:0007669"/>
    <property type="project" value="UniProtKB-ARBA"/>
</dbReference>
<evidence type="ECO:0000256" key="1">
    <source>
        <dbReference type="ARBA" id="ARBA00004255"/>
    </source>
</evidence>
<sequence>MTDLNLIDKYLLLALDDEKGKFNSGPFALTYGLSGAIFLELSLRESISIVDKKVVDCKLKTA</sequence>
<protein>
    <submittedName>
        <fullName evidence="6">Golgi phosphoprotein 3 (GPP34)</fullName>
    </submittedName>
</protein>
<dbReference type="Proteomes" id="UP000037716">
    <property type="component" value="Unassembled WGS sequence"/>
</dbReference>
<organism evidence="5 7">
    <name type="scientific">Polaribacter dokdonensis DSW-5</name>
    <dbReference type="NCBI Taxonomy" id="1300348"/>
    <lineage>
        <taxon>Bacteria</taxon>
        <taxon>Pseudomonadati</taxon>
        <taxon>Bacteroidota</taxon>
        <taxon>Flavobacteriia</taxon>
        <taxon>Flavobacteriales</taxon>
        <taxon>Flavobacteriaceae</taxon>
    </lineage>
</organism>
<keyword evidence="2" id="KW-0333">Golgi apparatus</keyword>
<keyword evidence="4" id="KW-0472">Membrane</keyword>
<accession>A0A0N0CGC1</accession>
<evidence type="ECO:0000256" key="3">
    <source>
        <dbReference type="ARBA" id="ARBA00023121"/>
    </source>
</evidence>
<evidence type="ECO:0000256" key="4">
    <source>
        <dbReference type="ARBA" id="ARBA00023136"/>
    </source>
</evidence>
<evidence type="ECO:0000313" key="7">
    <source>
        <dbReference type="Proteomes" id="UP000037716"/>
    </source>
</evidence>
<dbReference type="EMBL" id="FNUE01000002">
    <property type="protein sequence ID" value="SEE57310.1"/>
    <property type="molecule type" value="Genomic_DNA"/>
</dbReference>
<evidence type="ECO:0000313" key="6">
    <source>
        <dbReference type="EMBL" id="SEE57310.1"/>
    </source>
</evidence>
<dbReference type="Proteomes" id="UP000183071">
    <property type="component" value="Unassembled WGS sequence"/>
</dbReference>
<dbReference type="RefSeq" id="WP_053975155.1">
    <property type="nucleotide sequence ID" value="NZ_FNUE01000002.1"/>
</dbReference>
<keyword evidence="3" id="KW-0446">Lipid-binding</keyword>
<reference evidence="5 7" key="1">
    <citation type="submission" date="2015-07" db="EMBL/GenBank/DDBJ databases">
        <title>Genome of Polaribacter dokdonenesis DSW-5, isolated from seawater off Dokdo in Korea.</title>
        <authorList>
            <person name="Yoon K."/>
            <person name="Song J.Y."/>
            <person name="Kim J.F."/>
        </authorList>
    </citation>
    <scope>NUCLEOTIDE SEQUENCE [LARGE SCALE GENOMIC DNA]</scope>
    <source>
        <strain evidence="5 7">DSW-5</strain>
    </source>
</reference>
<dbReference type="PATRIC" id="fig|1300348.6.peg.2676"/>
<dbReference type="OrthoDB" id="4962633at2"/>
<dbReference type="AlphaFoldDB" id="A0A0N0CGC1"/>
<dbReference type="Pfam" id="PF05719">
    <property type="entry name" value="GPP34"/>
    <property type="match status" value="1"/>
</dbReference>
<dbReference type="InterPro" id="IPR008628">
    <property type="entry name" value="GPP34-like"/>
</dbReference>
<name>A0A0N0CGC1_9FLAO</name>
<gene>
    <name evidence="5" type="ORF">I602_2674</name>
    <name evidence="6" type="ORF">SAMN05444353_2449</name>
</gene>
<keyword evidence="8" id="KW-1185">Reference proteome</keyword>
<reference evidence="6 8" key="2">
    <citation type="submission" date="2016-10" db="EMBL/GenBank/DDBJ databases">
        <authorList>
            <person name="Varghese N."/>
            <person name="Submissions S."/>
        </authorList>
    </citation>
    <scope>NUCLEOTIDE SEQUENCE [LARGE SCALE GENOMIC DNA]</scope>
    <source>
        <strain evidence="6 8">DSW-5</strain>
    </source>
</reference>
<dbReference type="Gene3D" id="1.10.3630.10">
    <property type="entry name" value="yeast vps74-n-term truncation variant domain like"/>
    <property type="match status" value="1"/>
</dbReference>
<proteinExistence type="predicted"/>
<comment type="caution">
    <text evidence="5">The sequence shown here is derived from an EMBL/GenBank/DDBJ whole genome shotgun (WGS) entry which is preliminary data.</text>
</comment>
<dbReference type="EMBL" id="LGBR01000001">
    <property type="protein sequence ID" value="KOY53114.1"/>
    <property type="molecule type" value="Genomic_DNA"/>
</dbReference>